<feature type="compositionally biased region" description="Low complexity" evidence="1">
    <location>
        <begin position="164"/>
        <end position="186"/>
    </location>
</feature>
<evidence type="ECO:0000313" key="4">
    <source>
        <dbReference type="WBParaSite" id="SCUD_0002296401-mRNA-1"/>
    </source>
</evidence>
<evidence type="ECO:0000313" key="2">
    <source>
        <dbReference type="EMBL" id="VDP80898.1"/>
    </source>
</evidence>
<feature type="region of interest" description="Disordered" evidence="1">
    <location>
        <begin position="145"/>
        <end position="187"/>
    </location>
</feature>
<dbReference type="Proteomes" id="UP000279833">
    <property type="component" value="Unassembled WGS sequence"/>
</dbReference>
<organism evidence="4">
    <name type="scientific">Schistosoma curassoni</name>
    <dbReference type="NCBI Taxonomy" id="6186"/>
    <lineage>
        <taxon>Eukaryota</taxon>
        <taxon>Metazoa</taxon>
        <taxon>Spiralia</taxon>
        <taxon>Lophotrochozoa</taxon>
        <taxon>Platyhelminthes</taxon>
        <taxon>Trematoda</taxon>
        <taxon>Digenea</taxon>
        <taxon>Strigeidida</taxon>
        <taxon>Schistosomatoidea</taxon>
        <taxon>Schistosomatidae</taxon>
        <taxon>Schistosoma</taxon>
    </lineage>
</organism>
<dbReference type="EMBL" id="UZAK01051464">
    <property type="protein sequence ID" value="VDP80898.1"/>
    <property type="molecule type" value="Genomic_DNA"/>
</dbReference>
<protein>
    <submittedName>
        <fullName evidence="4">Ras-associating domain-containing protein</fullName>
    </submittedName>
</protein>
<reference evidence="2 3" key="2">
    <citation type="submission" date="2018-11" db="EMBL/GenBank/DDBJ databases">
        <authorList>
            <consortium name="Pathogen Informatics"/>
        </authorList>
    </citation>
    <scope>NUCLEOTIDE SEQUENCE [LARGE SCALE GENOMIC DNA]</scope>
    <source>
        <strain evidence="2">Dakar</strain>
        <strain evidence="3">Dakar, Senegal</strain>
    </source>
</reference>
<accession>A0A183L6J2</accession>
<keyword evidence="3" id="KW-1185">Reference proteome</keyword>
<reference evidence="4" key="1">
    <citation type="submission" date="2016-06" db="UniProtKB">
        <authorList>
            <consortium name="WormBaseParasite"/>
        </authorList>
    </citation>
    <scope>IDENTIFICATION</scope>
</reference>
<evidence type="ECO:0000313" key="3">
    <source>
        <dbReference type="Proteomes" id="UP000279833"/>
    </source>
</evidence>
<dbReference type="AlphaFoldDB" id="A0A183L6J2"/>
<name>A0A183L6J2_9TREM</name>
<gene>
    <name evidence="2" type="ORF">SCUD_LOCUS22961</name>
</gene>
<evidence type="ECO:0000256" key="1">
    <source>
        <dbReference type="SAM" id="MobiDB-lite"/>
    </source>
</evidence>
<proteinExistence type="predicted"/>
<dbReference type="WBParaSite" id="SCUD_0002296401-mRNA-1">
    <property type="protein sequence ID" value="SCUD_0002296401-mRNA-1"/>
    <property type="gene ID" value="SCUD_0002296401"/>
</dbReference>
<sequence>MCQLTLLDRLVLGLNCSVSQNDDEIHIKQLHADELNILTQRMSRTGFFIQSLALRQNANNDAEYNIVLTFSSENEAGTRRTQCPHSLFRSKLDSHDRDSICHSLSVCDQNAWKKVKRHNRPRRISCLASRHSLFSHSSHINVHKRSTISSRVSSVKDDEHNNVTSEESSTIHISNSSNINPSNSNHGASKREASIYIIGTVQNLPFRRHSPRKVIRKVYTGSLTIPKILNRKRIPAVPTNSLGGPGVSMAVTSTNSLMSTLATNSIVSAVSCSTSSSSVGLNSCAATLLFHDAQSVPIYSAATQLRRLQATATSLSVVQNPESTIEQSKINVPPLAVVPSVITDPQTVTKVNMQDSDITATLHDTLNQPEGSTSVEIINHGNMPSDYLPRSVTVEHLTFENHCELNVSKANLTSANCPITKTPEIEVDVKDFVSEVCFI</sequence>